<sequence>MARKIWGVDSASKVDQDLYACVKKKFGTPKFWGRYLTDVGGVSKGLTKFELSFIRSKGIKLLPIYNGFNIAEGYEQGKLAVRNATFHAKKIGVPKETVLFANVERFIKTNEEWIKGWVETMYQTGYRPGFYHDPHEGDFSFAYCQAVAENHEIANQTILWSSEPNPGPTSERKAPKYNPATMRCRGNVWVWQYGRDAADCSINTNLADERLVKYLY</sequence>
<evidence type="ECO:0000313" key="2">
    <source>
        <dbReference type="EMBL" id="MBD1381259.1"/>
    </source>
</evidence>
<proteinExistence type="predicted"/>
<protein>
    <submittedName>
        <fullName evidence="2">DUF1906 domain-containing protein</fullName>
    </submittedName>
</protein>
<dbReference type="EMBL" id="JACXAI010000017">
    <property type="protein sequence ID" value="MBD1381259.1"/>
    <property type="molecule type" value="Genomic_DNA"/>
</dbReference>
<dbReference type="AlphaFoldDB" id="A0A926S1R6"/>
<evidence type="ECO:0000259" key="1">
    <source>
        <dbReference type="Pfam" id="PF08924"/>
    </source>
</evidence>
<reference evidence="2" key="1">
    <citation type="submission" date="2020-09" db="EMBL/GenBank/DDBJ databases">
        <title>A novel bacterium of genus Bacillus, isolated from South China Sea.</title>
        <authorList>
            <person name="Huang H."/>
            <person name="Mo K."/>
            <person name="Hu Y."/>
        </authorList>
    </citation>
    <scope>NUCLEOTIDE SEQUENCE</scope>
    <source>
        <strain evidence="2">IB182487</strain>
    </source>
</reference>
<accession>A0A926S1R6</accession>
<dbReference type="InterPro" id="IPR017853">
    <property type="entry name" value="GH"/>
</dbReference>
<name>A0A926S1R6_9BACI</name>
<evidence type="ECO:0000313" key="3">
    <source>
        <dbReference type="Proteomes" id="UP000626844"/>
    </source>
</evidence>
<comment type="caution">
    <text evidence="2">The sequence shown here is derived from an EMBL/GenBank/DDBJ whole genome shotgun (WGS) entry which is preliminary data.</text>
</comment>
<dbReference type="Pfam" id="PF08924">
    <property type="entry name" value="Rv2525c_GlyHyd-like"/>
    <property type="match status" value="1"/>
</dbReference>
<gene>
    <name evidence="2" type="ORF">IC621_13550</name>
</gene>
<organism evidence="2 3">
    <name type="scientific">Metabacillus arenae</name>
    <dbReference type="NCBI Taxonomy" id="2771434"/>
    <lineage>
        <taxon>Bacteria</taxon>
        <taxon>Bacillati</taxon>
        <taxon>Bacillota</taxon>
        <taxon>Bacilli</taxon>
        <taxon>Bacillales</taxon>
        <taxon>Bacillaceae</taxon>
        <taxon>Metabacillus</taxon>
    </lineage>
</organism>
<dbReference type="RefSeq" id="WP_191158966.1">
    <property type="nucleotide sequence ID" value="NZ_JACXAI010000017.1"/>
</dbReference>
<feature type="domain" description="Rv2525c-like glycoside hydrolase-like" evidence="1">
    <location>
        <begin position="31"/>
        <end position="136"/>
    </location>
</feature>
<dbReference type="Proteomes" id="UP000626844">
    <property type="component" value="Unassembled WGS sequence"/>
</dbReference>
<dbReference type="SUPFAM" id="SSF51445">
    <property type="entry name" value="(Trans)glycosidases"/>
    <property type="match status" value="1"/>
</dbReference>
<keyword evidence="3" id="KW-1185">Reference proteome</keyword>
<dbReference type="Gene3D" id="3.20.20.80">
    <property type="entry name" value="Glycosidases"/>
    <property type="match status" value="1"/>
</dbReference>
<dbReference type="InterPro" id="IPR015020">
    <property type="entry name" value="Rv2525c-like_Glyco_Hydro-like"/>
</dbReference>